<evidence type="ECO:0000256" key="7">
    <source>
        <dbReference type="ARBA" id="ARBA00022525"/>
    </source>
</evidence>
<dbReference type="PRINTS" id="PR00437">
    <property type="entry name" value="SMALLCYTKCXC"/>
</dbReference>
<feature type="compositionally biased region" description="Gly residues" evidence="9">
    <location>
        <begin position="1626"/>
        <end position="1638"/>
    </location>
</feature>
<dbReference type="GO" id="GO:0042056">
    <property type="term" value="F:chemoattractant activity"/>
    <property type="evidence" value="ECO:0007669"/>
    <property type="project" value="UniProtKB-ARBA"/>
</dbReference>
<gene>
    <name evidence="11" type="ORF">F7725_004659</name>
</gene>
<dbReference type="GO" id="GO:0005615">
    <property type="term" value="C:extracellular space"/>
    <property type="evidence" value="ECO:0007669"/>
    <property type="project" value="UniProtKB-KW"/>
</dbReference>
<feature type="compositionally biased region" description="Low complexity" evidence="9">
    <location>
        <begin position="1581"/>
        <end position="1592"/>
    </location>
</feature>
<keyword evidence="6" id="KW-0202">Cytokine</keyword>
<feature type="compositionally biased region" description="Gly residues" evidence="9">
    <location>
        <begin position="647"/>
        <end position="659"/>
    </location>
</feature>
<dbReference type="GO" id="GO:0001736">
    <property type="term" value="P:establishment of planar polarity"/>
    <property type="evidence" value="ECO:0007669"/>
    <property type="project" value="InterPro"/>
</dbReference>
<comment type="caution">
    <text evidence="11">The sequence shown here is derived from an EMBL/GenBank/DDBJ whole genome shotgun (WGS) entry which is preliminary data.</text>
</comment>
<dbReference type="CDD" id="cd00273">
    <property type="entry name" value="Chemokine_CXC"/>
    <property type="match status" value="1"/>
</dbReference>
<evidence type="ECO:0000256" key="1">
    <source>
        <dbReference type="ARBA" id="ARBA00004496"/>
    </source>
</evidence>
<dbReference type="GO" id="GO:0007399">
    <property type="term" value="P:nervous system development"/>
    <property type="evidence" value="ECO:0007669"/>
    <property type="project" value="TreeGrafter"/>
</dbReference>
<feature type="region of interest" description="Disordered" evidence="9">
    <location>
        <begin position="580"/>
        <end position="664"/>
    </location>
</feature>
<evidence type="ECO:0000313" key="11">
    <source>
        <dbReference type="EMBL" id="KAF3837195.1"/>
    </source>
</evidence>
<evidence type="ECO:0000256" key="8">
    <source>
        <dbReference type="ARBA" id="ARBA00054901"/>
    </source>
</evidence>
<dbReference type="SUPFAM" id="SSF54117">
    <property type="entry name" value="Interleukin 8-like chemokines"/>
    <property type="match status" value="1"/>
</dbReference>
<evidence type="ECO:0000259" key="10">
    <source>
        <dbReference type="SMART" id="SM00199"/>
    </source>
</evidence>
<name>A0A7J5XJE4_DISMA</name>
<dbReference type="GO" id="GO:0006955">
    <property type="term" value="P:immune response"/>
    <property type="evidence" value="ECO:0007669"/>
    <property type="project" value="InterPro"/>
</dbReference>
<reference evidence="11 12" key="1">
    <citation type="submission" date="2020-03" db="EMBL/GenBank/DDBJ databases">
        <title>Dissostichus mawsoni Genome sequencing and assembly.</title>
        <authorList>
            <person name="Park H."/>
        </authorList>
    </citation>
    <scope>NUCLEOTIDE SEQUENCE [LARGE SCALE GENOMIC DNA]</scope>
    <source>
        <strain evidence="11">DM0001</strain>
        <tissue evidence="11">Muscle</tissue>
    </source>
</reference>
<feature type="region of interest" description="Disordered" evidence="9">
    <location>
        <begin position="1013"/>
        <end position="1061"/>
    </location>
</feature>
<dbReference type="InterPro" id="IPR001811">
    <property type="entry name" value="Chemokine_IL8-like_dom"/>
</dbReference>
<evidence type="ECO:0000256" key="9">
    <source>
        <dbReference type="SAM" id="MobiDB-lite"/>
    </source>
</evidence>
<dbReference type="EMBL" id="JAAKFY010000023">
    <property type="protein sequence ID" value="KAF3837195.1"/>
    <property type="molecule type" value="Genomic_DNA"/>
</dbReference>
<evidence type="ECO:0000256" key="3">
    <source>
        <dbReference type="ARBA" id="ARBA00010665"/>
    </source>
</evidence>
<dbReference type="PRINTS" id="PR00436">
    <property type="entry name" value="INTERLEUKIN8"/>
</dbReference>
<feature type="domain" description="Chemokine interleukin-8-like" evidence="10">
    <location>
        <begin position="870"/>
        <end position="931"/>
    </location>
</feature>
<keyword evidence="7" id="KW-0964">Secreted</keyword>
<evidence type="ECO:0000256" key="4">
    <source>
        <dbReference type="ARBA" id="ARBA00022473"/>
    </source>
</evidence>
<comment type="similarity">
    <text evidence="3">Belongs to the intercrine alpha (chemokine CxC) family.</text>
</comment>
<dbReference type="PANTHER" id="PTHR21082:SF4">
    <property type="entry name" value="PROTEIN INTURNED"/>
    <property type="match status" value="1"/>
</dbReference>
<evidence type="ECO:0000256" key="6">
    <source>
        <dbReference type="ARBA" id="ARBA00022514"/>
    </source>
</evidence>
<feature type="compositionally biased region" description="Basic residues" evidence="9">
    <location>
        <begin position="1033"/>
        <end position="1046"/>
    </location>
</feature>
<protein>
    <recommendedName>
        <fullName evidence="10">Chemokine interleukin-8-like domain-containing protein</fullName>
    </recommendedName>
</protein>
<dbReference type="Pfam" id="PF19033">
    <property type="entry name" value="Intu_longin_3"/>
    <property type="match status" value="2"/>
</dbReference>
<feature type="compositionally biased region" description="Low complexity" evidence="9">
    <location>
        <begin position="602"/>
        <end position="613"/>
    </location>
</feature>
<dbReference type="Pfam" id="PF19031">
    <property type="entry name" value="Intu_longin_1"/>
    <property type="match status" value="2"/>
</dbReference>
<feature type="region of interest" description="Disordered" evidence="9">
    <location>
        <begin position="97"/>
        <end position="145"/>
    </location>
</feature>
<dbReference type="GO" id="GO:0016192">
    <property type="term" value="P:vesicle-mediated transport"/>
    <property type="evidence" value="ECO:0007669"/>
    <property type="project" value="InterPro"/>
</dbReference>
<dbReference type="OrthoDB" id="10038586at2759"/>
<feature type="compositionally biased region" description="Basic and acidic residues" evidence="9">
    <location>
        <begin position="19"/>
        <end position="30"/>
    </location>
</feature>
<dbReference type="InterPro" id="IPR039151">
    <property type="entry name" value="INTU"/>
</dbReference>
<comment type="function">
    <text evidence="8">Ligand for cxcr3.2. Chemotactic for macrophages.</text>
</comment>
<sequence>MATADARKCIDTNVCGGKTEEDGVEMHGSDCESTSSFNSSDYSDDLEPEWLDDIQKNGELFYLELSEGEEEAALANANQGVATNHVRFSEKEAEILTEQNKKQRCASRTKGEPTLKRLARMLRRKRRPSQRKPGGKDGGKENSALSSAPASILKNQPGQRQAVTVQQLKEVCVYLNPKRLAGSSAPLREGGGLLEALLGVVHRASWSQGLGDPPEVRQEDRLTPAGASAVGRRHRRASMSIAHVPHIVMFLSLKLDSASPQEEEEILYQYPASEASGQLKGVRGIFLTLCDMLENVTGGRILSSSLLLGKQLVHVGYWKESNNLLVIGLPAERVPLLCLQTVVGDVVRTLKRSVGGPRPQVGPLLLPVLPAAHPAVSPEGRLLRRPPTDVSGTLFLDGLPAVRWLTLPPEIKMEVDTVLSDFESSDFGEMSEDFFGLRRLYVILGSCLFYKSYLIANHLPKEDLLDVCLYCQHYCLLPLASEQRVGQLVIWRERHFMQCVLLEAGGCASAALGSPGPDCVYVDQVKATLLQLEVLQAGVEERLNAPPAPCLSCADWFLPAARDRLDSLASSSPVFSKLAGAVRSSSGGSRGRSLFGERARRSSPQRSQSDSGSEGQMDAGTSLAPGLSPHSTPDSGRKLRGRRDSLGSGGSEGSGGSGGLFKIPRMKHPNPFFLGTLKKTLTERETEEMYNTMKLTSGAENTLFHYVVMESVQGIFIAPTHREEAQLSGSIHPQLIRNFHHCCLSIRAAFQQSLPARGRRAADRPQGWGLGPVKEHGVLFQCKPENWTDQRKPAPTMTYWVIGRMLLEPVPQEFYVCFHDSVAEVPVEMAFRLSFGLAFCKNKMKLCIMLVFGTLIVLAYGMPPISRDYNTHCRCVQVESRIIPPDSLRSIKLFSEGPHCPDIEVIAGLASGEKVCLNPRSSWVKKLIHFVLAKQLHQEGEEDGVEMHGSDCQSTSSFNSSDYSEMADDIQKNGELFYLELSEGEEEAALANANQGVATNHVRFSEKEAEILTEQNKKQRCASRTKGEPTLKRLARMLRRKRRPSQRKPGGKDGGKENSALSSAPASILKNQPGQRQAVTVQQLKEVCVYLNPKRLAGWRPAGGAAGGGASSLLEPRAGRPSGGDVLVAVDDVDVSSENIERVLSCIPGPTQTKASPPVSQLVRLLWGEDTAELQMSIAHVPHIVMFLSLKLDSASPQEEEEILYQYPASEASGQLKGVRGIFLTLCDMLENVTGGRILSSSLLLGKQLVHVGYWKESNNLLVIGLPAERVPLLCLQTVVGDVVRTLKVMYGSLDRWAALCFPAERAGPNCPFLARSVGGPRPQVGPLLLPVLPAAHPAVSPEGRLLRRPPTDDSGTLFLDGLPAVRWLTLPPEIKMEVDTVLSDFESSDFGEMSEDFFGLRRLYVILGSCLFYKSYLIANHLPKEDLLDVCLYCQHYCLLPLASEQRVGQLVIWRELYFPLLVILPLSPPQRHFMQCVLLEAGGCASAALGSPGPDCVYVDQVKATLLQLEVLQAGVEERLNAPPAPCLSCADWFLPAARDRLDSLASSSPVFSKLAGAVRSSSGGSRGRSLFGERARRSSPQRSQSDSGSEGQMDAGTSLAPGLSPHSTPDSGRKLRGRRDSLGSGGSEGSGGSGGLFKIPRMKHPNPFFLGTLKKTLTERETEEMYNTMKLTSGAENTLFHYVVMESVQGIFIAPTHREEAQLSGSIHPQLIRNFHHCCLSIRAAFQQSLPARGRRAADRPQGWGLGPVKEHGVLFQCKPENWTDQRKPAPTMTYWVIGRMLLEPVPQEFYVCFHDSVAEVPVEMAFRLSFGLAL</sequence>
<dbReference type="Gene3D" id="2.40.50.40">
    <property type="match status" value="1"/>
</dbReference>
<dbReference type="InterPro" id="IPR043989">
    <property type="entry name" value="CCZ1/INTU/HSP4_longin_3"/>
</dbReference>
<dbReference type="InterPro" id="IPR036048">
    <property type="entry name" value="Interleukin_8-like_sf"/>
</dbReference>
<proteinExistence type="inferred from homology"/>
<feature type="region of interest" description="Disordered" evidence="9">
    <location>
        <begin position="1559"/>
        <end position="1643"/>
    </location>
</feature>
<dbReference type="Pfam" id="PF00048">
    <property type="entry name" value="IL8"/>
    <property type="match status" value="1"/>
</dbReference>
<dbReference type="InterPro" id="IPR001089">
    <property type="entry name" value="Chemokine_CXC"/>
</dbReference>
<accession>A0A7J5XJE4</accession>
<evidence type="ECO:0000256" key="5">
    <source>
        <dbReference type="ARBA" id="ARBA00022490"/>
    </source>
</evidence>
<keyword evidence="4" id="KW-0217">Developmental protein</keyword>
<dbReference type="SMART" id="SM00199">
    <property type="entry name" value="SCY"/>
    <property type="match status" value="1"/>
</dbReference>
<feature type="compositionally biased region" description="Basic residues" evidence="9">
    <location>
        <begin position="117"/>
        <end position="130"/>
    </location>
</feature>
<feature type="compositionally biased region" description="Low complexity" evidence="9">
    <location>
        <begin position="1562"/>
        <end position="1572"/>
    </location>
</feature>
<comment type="subcellular location">
    <subcellularLocation>
        <location evidence="1">Cytoplasm</location>
    </subcellularLocation>
    <subcellularLocation>
        <location evidence="2">Secreted</location>
    </subcellularLocation>
</comment>
<evidence type="ECO:0000256" key="2">
    <source>
        <dbReference type="ARBA" id="ARBA00004613"/>
    </source>
</evidence>
<feature type="region of interest" description="Disordered" evidence="9">
    <location>
        <begin position="19"/>
        <end position="46"/>
    </location>
</feature>
<organism evidence="11 12">
    <name type="scientific">Dissostichus mawsoni</name>
    <name type="common">Antarctic cod</name>
    <dbReference type="NCBI Taxonomy" id="36200"/>
    <lineage>
        <taxon>Eukaryota</taxon>
        <taxon>Metazoa</taxon>
        <taxon>Chordata</taxon>
        <taxon>Craniata</taxon>
        <taxon>Vertebrata</taxon>
        <taxon>Euteleostomi</taxon>
        <taxon>Actinopterygii</taxon>
        <taxon>Neopterygii</taxon>
        <taxon>Teleostei</taxon>
        <taxon>Neoteleostei</taxon>
        <taxon>Acanthomorphata</taxon>
        <taxon>Eupercaria</taxon>
        <taxon>Perciformes</taxon>
        <taxon>Notothenioidei</taxon>
        <taxon>Nototheniidae</taxon>
        <taxon>Dissostichus</taxon>
    </lineage>
</organism>
<dbReference type="FunFam" id="2.40.50.40:FF:000004">
    <property type="entry name" value="C-X-C motif chemokine"/>
    <property type="match status" value="1"/>
</dbReference>
<evidence type="ECO:0000313" key="12">
    <source>
        <dbReference type="Proteomes" id="UP000518266"/>
    </source>
</evidence>
<keyword evidence="5" id="KW-0963">Cytoplasm</keyword>
<dbReference type="Proteomes" id="UP000518266">
    <property type="component" value="Unassembled WGS sequence"/>
</dbReference>
<keyword evidence="12" id="KW-1185">Reference proteome</keyword>
<feature type="compositionally biased region" description="Low complexity" evidence="9">
    <location>
        <begin position="583"/>
        <end position="593"/>
    </location>
</feature>
<dbReference type="GO" id="GO:0005737">
    <property type="term" value="C:cytoplasm"/>
    <property type="evidence" value="ECO:0007669"/>
    <property type="project" value="UniProtKB-SubCell"/>
</dbReference>
<dbReference type="InterPro" id="IPR033899">
    <property type="entry name" value="CXC_Chemokine_domain"/>
</dbReference>
<dbReference type="InterPro" id="IPR043987">
    <property type="entry name" value="CCZ1/INTU/HSP4_longin_1"/>
</dbReference>
<dbReference type="InterPro" id="IPR043988">
    <property type="entry name" value="CCZ1/INTU_longin_2"/>
</dbReference>
<dbReference type="GO" id="GO:0005929">
    <property type="term" value="C:cilium"/>
    <property type="evidence" value="ECO:0007669"/>
    <property type="project" value="TreeGrafter"/>
</dbReference>
<dbReference type="PANTHER" id="PTHR21082">
    <property type="entry name" value="PROTEIN INTURNED"/>
    <property type="match status" value="1"/>
</dbReference>
<dbReference type="Pfam" id="PF19032">
    <property type="entry name" value="Intu_longin_2"/>
    <property type="match status" value="4"/>
</dbReference>
<dbReference type="GO" id="GO:0008009">
    <property type="term" value="F:chemokine activity"/>
    <property type="evidence" value="ECO:0007669"/>
    <property type="project" value="InterPro"/>
</dbReference>
<dbReference type="GO" id="GO:0060271">
    <property type="term" value="P:cilium assembly"/>
    <property type="evidence" value="ECO:0007669"/>
    <property type="project" value="InterPro"/>
</dbReference>
<dbReference type="GO" id="GO:0006952">
    <property type="term" value="P:defense response"/>
    <property type="evidence" value="ECO:0007669"/>
    <property type="project" value="InterPro"/>
</dbReference>